<dbReference type="Proteomes" id="UP000190868">
    <property type="component" value="Chromosome"/>
</dbReference>
<gene>
    <name evidence="1" type="ORF">CPIN18021_0330</name>
</gene>
<dbReference type="RefSeq" id="WP_157888034.1">
    <property type="nucleotide sequence ID" value="NZ_CP017258.1"/>
</dbReference>
<accession>A0A1S6U6U5</accession>
<evidence type="ECO:0000313" key="2">
    <source>
        <dbReference type="Proteomes" id="UP000190868"/>
    </source>
</evidence>
<evidence type="ECO:0000313" key="1">
    <source>
        <dbReference type="EMBL" id="AQW87177.1"/>
    </source>
</evidence>
<organism evidence="1 2">
    <name type="scientific">Campylobacter pinnipediorum subsp. caledonicus</name>
    <dbReference type="NCBI Taxonomy" id="1874362"/>
    <lineage>
        <taxon>Bacteria</taxon>
        <taxon>Pseudomonadati</taxon>
        <taxon>Campylobacterota</taxon>
        <taxon>Epsilonproteobacteria</taxon>
        <taxon>Campylobacterales</taxon>
        <taxon>Campylobacteraceae</taxon>
        <taxon>Campylobacter</taxon>
    </lineage>
</organism>
<dbReference type="AlphaFoldDB" id="A0A1S6U6U5"/>
<sequence length="55" mass="6800">MRPESVELKERRKKRMKSAKKIIKILHEWDYQHDRDRIIEIVEAYFFKPQPPTCS</sequence>
<dbReference type="EMBL" id="CP017258">
    <property type="protein sequence ID" value="AQW87177.1"/>
    <property type="molecule type" value="Genomic_DNA"/>
</dbReference>
<name>A0A1S6U6U5_9BACT</name>
<reference evidence="2" key="1">
    <citation type="submission" date="2016-09" db="EMBL/GenBank/DDBJ databases">
        <title>Comparative genomics of the Campylobacter concisus group.</title>
        <authorList>
            <person name="Miller W.G."/>
            <person name="Yee E."/>
            <person name="Chapman M.H."/>
            <person name="Huynh S."/>
            <person name="Bono J.L."/>
            <person name="On S.L.W."/>
            <person name="StLeger J."/>
            <person name="Foster G."/>
            <person name="Parker C.T."/>
        </authorList>
    </citation>
    <scope>NUCLEOTIDE SEQUENCE [LARGE SCALE GENOMIC DNA]</scope>
    <source>
        <strain evidence="2">RM18021</strain>
    </source>
</reference>
<protein>
    <submittedName>
        <fullName evidence="1">Uncharacterized protein</fullName>
    </submittedName>
</protein>
<keyword evidence="2" id="KW-1185">Reference proteome</keyword>
<proteinExistence type="predicted"/>